<proteinExistence type="predicted"/>
<protein>
    <submittedName>
        <fullName evidence="2">Uncharacterized protein</fullName>
    </submittedName>
</protein>
<gene>
    <name evidence="2" type="ORF">AAE021_07140</name>
</gene>
<evidence type="ECO:0000313" key="2">
    <source>
        <dbReference type="EMBL" id="WZP17325.1"/>
    </source>
</evidence>
<feature type="transmembrane region" description="Helical" evidence="1">
    <location>
        <begin position="20"/>
        <end position="40"/>
    </location>
</feature>
<keyword evidence="3" id="KW-1185">Reference proteome</keyword>
<accession>A0ABZ2ZYY6</accession>
<keyword evidence="1" id="KW-0812">Transmembrane</keyword>
<evidence type="ECO:0000313" key="3">
    <source>
        <dbReference type="Proteomes" id="UP001448858"/>
    </source>
</evidence>
<keyword evidence="1" id="KW-0472">Membrane</keyword>
<dbReference type="RefSeq" id="WP_342024922.1">
    <property type="nucleotide sequence ID" value="NZ_CP151657.1"/>
</dbReference>
<sequence length="205" mass="21855">MEKTEPATKAGIKRVEVVGFRLAAGAGLVMWGAFTVMGAPSADAAGRQVLLHFFGLSRENICGWIILLSMLVGTLGLAQLAYGLIGRIPKPWIRTAAGWTTFAAAVAASPFVLLTALVVFLLAAGIGDQTRFEAPNGQSIVVTQDGFDGDGVSIYTQHGRFHYVWNRRADELGGFPRVKDRNCELSAAENALLFTCGTETVTVVP</sequence>
<feature type="transmembrane region" description="Helical" evidence="1">
    <location>
        <begin position="61"/>
        <end position="82"/>
    </location>
</feature>
<feature type="transmembrane region" description="Helical" evidence="1">
    <location>
        <begin position="102"/>
        <end position="123"/>
    </location>
</feature>
<keyword evidence="1" id="KW-1133">Transmembrane helix</keyword>
<evidence type="ECO:0000256" key="1">
    <source>
        <dbReference type="SAM" id="Phobius"/>
    </source>
</evidence>
<name>A0ABZ2ZYY6_9MICC</name>
<organism evidence="2 3">
    <name type="scientific">Arthrobacter citreus</name>
    <dbReference type="NCBI Taxonomy" id="1670"/>
    <lineage>
        <taxon>Bacteria</taxon>
        <taxon>Bacillati</taxon>
        <taxon>Actinomycetota</taxon>
        <taxon>Actinomycetes</taxon>
        <taxon>Micrococcales</taxon>
        <taxon>Micrococcaceae</taxon>
        <taxon>Arthrobacter</taxon>
    </lineage>
</organism>
<reference evidence="2 3" key="1">
    <citation type="submission" date="2024-04" db="EMBL/GenBank/DDBJ databases">
        <title>Arthrobacter sp. from Plains bison fecal sample.</title>
        <authorList>
            <person name="Ruzzini A."/>
        </authorList>
    </citation>
    <scope>NUCLEOTIDE SEQUENCE [LARGE SCALE GENOMIC DNA]</scope>
    <source>
        <strain evidence="2 3">EINP1</strain>
    </source>
</reference>
<dbReference type="Proteomes" id="UP001448858">
    <property type="component" value="Chromosome"/>
</dbReference>
<dbReference type="EMBL" id="CP151657">
    <property type="protein sequence ID" value="WZP17325.1"/>
    <property type="molecule type" value="Genomic_DNA"/>
</dbReference>